<proteinExistence type="inferred from homology"/>
<protein>
    <recommendedName>
        <fullName evidence="9">YidE/YbjL duplication domain-containing protein</fullName>
    </recommendedName>
</protein>
<evidence type="ECO:0000256" key="3">
    <source>
        <dbReference type="ARBA" id="ARBA00022448"/>
    </source>
</evidence>
<gene>
    <name evidence="10" type="ORF">SOCE836_054950</name>
</gene>
<dbReference type="RefSeq" id="WP_237244082.1">
    <property type="nucleotide sequence ID" value="NZ_CP012672.1"/>
</dbReference>
<evidence type="ECO:0000256" key="1">
    <source>
        <dbReference type="ARBA" id="ARBA00004651"/>
    </source>
</evidence>
<dbReference type="AlphaFoldDB" id="A0A4P2QT99"/>
<evidence type="ECO:0000259" key="9">
    <source>
        <dbReference type="Pfam" id="PF06826"/>
    </source>
</evidence>
<keyword evidence="5 8" id="KW-0812">Transmembrane</keyword>
<evidence type="ECO:0000256" key="7">
    <source>
        <dbReference type="ARBA" id="ARBA00023136"/>
    </source>
</evidence>
<evidence type="ECO:0000256" key="2">
    <source>
        <dbReference type="ARBA" id="ARBA00009854"/>
    </source>
</evidence>
<keyword evidence="4" id="KW-1003">Cell membrane</keyword>
<dbReference type="GO" id="GO:0005886">
    <property type="term" value="C:plasma membrane"/>
    <property type="evidence" value="ECO:0007669"/>
    <property type="project" value="UniProtKB-SubCell"/>
</dbReference>
<evidence type="ECO:0000313" key="11">
    <source>
        <dbReference type="Proteomes" id="UP000295497"/>
    </source>
</evidence>
<feature type="transmembrane region" description="Helical" evidence="8">
    <location>
        <begin position="35"/>
        <end position="56"/>
    </location>
</feature>
<keyword evidence="7 8" id="KW-0472">Membrane</keyword>
<dbReference type="PANTHER" id="PTHR30445:SF3">
    <property type="entry name" value="TRANSPORT PROTEIN YIDE-RELATED"/>
    <property type="match status" value="1"/>
</dbReference>
<feature type="domain" description="YidE/YbjL duplication" evidence="9">
    <location>
        <begin position="17"/>
        <end position="117"/>
    </location>
</feature>
<evidence type="ECO:0000256" key="6">
    <source>
        <dbReference type="ARBA" id="ARBA00022989"/>
    </source>
</evidence>
<sequence length="120" mass="12075">MTAAGLAAGRVGCARSGVGTRSGYSFAHTLQQGGAAALIGSGAVITAVVAFGTLLVGYRLLRIPMGTLTGMLAGIQTQPAVLAFSLEQARSDAPNTGYASVYPVATLVKIVAAQLLVRLL</sequence>
<comment type="subcellular location">
    <subcellularLocation>
        <location evidence="1">Cell membrane</location>
        <topology evidence="1">Multi-pass membrane protein</topology>
    </subcellularLocation>
</comment>
<reference evidence="10 11" key="1">
    <citation type="submission" date="2015-09" db="EMBL/GenBank/DDBJ databases">
        <title>Sorangium comparison.</title>
        <authorList>
            <person name="Zaburannyi N."/>
            <person name="Bunk B."/>
            <person name="Overmann J."/>
            <person name="Mueller R."/>
        </authorList>
    </citation>
    <scope>NUCLEOTIDE SEQUENCE [LARGE SCALE GENOMIC DNA]</scope>
    <source>
        <strain evidence="10 11">So ce836</strain>
    </source>
</reference>
<evidence type="ECO:0000256" key="5">
    <source>
        <dbReference type="ARBA" id="ARBA00022692"/>
    </source>
</evidence>
<dbReference type="PANTHER" id="PTHR30445">
    <property type="entry name" value="K(+)_H(+) ANTIPORTER SUBUNIT KHTT"/>
    <property type="match status" value="1"/>
</dbReference>
<keyword evidence="6 8" id="KW-1133">Transmembrane helix</keyword>
<evidence type="ECO:0000256" key="4">
    <source>
        <dbReference type="ARBA" id="ARBA00022475"/>
    </source>
</evidence>
<keyword evidence="3" id="KW-0813">Transport</keyword>
<dbReference type="Proteomes" id="UP000295497">
    <property type="component" value="Chromosome"/>
</dbReference>
<accession>A0A4P2QT99</accession>
<dbReference type="Pfam" id="PF06826">
    <property type="entry name" value="Asp-Al_Ex"/>
    <property type="match status" value="1"/>
</dbReference>
<dbReference type="InterPro" id="IPR006512">
    <property type="entry name" value="YidE_YbjL"/>
</dbReference>
<name>A0A4P2QT99_SORCE</name>
<comment type="similarity">
    <text evidence="2">Belongs to the AAE transporter (TC 2.A.81) family.</text>
</comment>
<dbReference type="InterPro" id="IPR050144">
    <property type="entry name" value="AAE_transporter"/>
</dbReference>
<organism evidence="10 11">
    <name type="scientific">Sorangium cellulosum</name>
    <name type="common">Polyangium cellulosum</name>
    <dbReference type="NCBI Taxonomy" id="56"/>
    <lineage>
        <taxon>Bacteria</taxon>
        <taxon>Pseudomonadati</taxon>
        <taxon>Myxococcota</taxon>
        <taxon>Polyangia</taxon>
        <taxon>Polyangiales</taxon>
        <taxon>Polyangiaceae</taxon>
        <taxon>Sorangium</taxon>
    </lineage>
</organism>
<evidence type="ECO:0000313" key="10">
    <source>
        <dbReference type="EMBL" id="AUX33338.1"/>
    </source>
</evidence>
<dbReference type="EMBL" id="CP012672">
    <property type="protein sequence ID" value="AUX33338.1"/>
    <property type="molecule type" value="Genomic_DNA"/>
</dbReference>
<evidence type="ECO:0000256" key="8">
    <source>
        <dbReference type="SAM" id="Phobius"/>
    </source>
</evidence>